<dbReference type="InterPro" id="IPR051044">
    <property type="entry name" value="MAG_DAG_Lipase"/>
</dbReference>
<keyword evidence="3" id="KW-1185">Reference proteome</keyword>
<keyword evidence="2" id="KW-0378">Hydrolase</keyword>
<dbReference type="OrthoDB" id="190201at2759"/>
<accession>A0A1Y1YJC0</accession>
<organism evidence="2 3">
    <name type="scientific">Neocallimastix californiae</name>
    <dbReference type="NCBI Taxonomy" id="1754190"/>
    <lineage>
        <taxon>Eukaryota</taxon>
        <taxon>Fungi</taxon>
        <taxon>Fungi incertae sedis</taxon>
        <taxon>Chytridiomycota</taxon>
        <taxon>Chytridiomycota incertae sedis</taxon>
        <taxon>Neocallimastigomycetes</taxon>
        <taxon>Neocallimastigales</taxon>
        <taxon>Neocallimastigaceae</taxon>
        <taxon>Neocallimastix</taxon>
    </lineage>
</organism>
<protein>
    <submittedName>
        <fullName evidence="2">Alpha/beta hydrolase fold protein</fullName>
    </submittedName>
</protein>
<dbReference type="EMBL" id="MCOG01000585">
    <property type="protein sequence ID" value="ORX97694.1"/>
    <property type="molecule type" value="Genomic_DNA"/>
</dbReference>
<dbReference type="InterPro" id="IPR029058">
    <property type="entry name" value="AB_hydrolase_fold"/>
</dbReference>
<dbReference type="Gene3D" id="3.40.50.1820">
    <property type="entry name" value="alpha/beta hydrolase"/>
    <property type="match status" value="1"/>
</dbReference>
<name>A0A1Y1YJC0_9FUNG</name>
<dbReference type="Pfam" id="PF00561">
    <property type="entry name" value="Abhydrolase_1"/>
    <property type="match status" value="1"/>
</dbReference>
<gene>
    <name evidence="2" type="ORF">LY90DRAFT_236475</name>
</gene>
<dbReference type="Proteomes" id="UP000193920">
    <property type="component" value="Unassembled WGS sequence"/>
</dbReference>
<dbReference type="AlphaFoldDB" id="A0A1Y1YJC0"/>
<sequence>MLKMNDIIKVENENDIPNSISEKVWIEVENTKLGLIIKSIDPENPVLLILGGGPGIPEYLLESEYGSNLDKYFILCYINYRGTGLSFDKNTIKQKEDLTSETYFNDCIAVAKYLCKRFHKEKIYLLGHSFGTYVGLNITYRYPEFFHAYIGMSMIVDQNLSEQLAYQYMYEFYKGKGKTDRMKELDKYKILFETKSTINFKDPLTKQYFEKVRDAYMHESGIGTTHEMKSVITGIFFPSFRIKDFSLMEKINIWRAKMVTSDAPVITDAFNFNAFETINKLKIPFYVFAGKYDYTTAYSVQEKYFNRVTAPLKKFYTFENSAHSPLFEENEKALKIILQDILKK</sequence>
<dbReference type="GO" id="GO:0016787">
    <property type="term" value="F:hydrolase activity"/>
    <property type="evidence" value="ECO:0007669"/>
    <property type="project" value="UniProtKB-KW"/>
</dbReference>
<evidence type="ECO:0000313" key="3">
    <source>
        <dbReference type="Proteomes" id="UP000193920"/>
    </source>
</evidence>
<reference evidence="2 3" key="1">
    <citation type="submission" date="2016-08" db="EMBL/GenBank/DDBJ databases">
        <title>A Parts List for Fungal Cellulosomes Revealed by Comparative Genomics.</title>
        <authorList>
            <consortium name="DOE Joint Genome Institute"/>
            <person name="Haitjema C.H."/>
            <person name="Gilmore S.P."/>
            <person name="Henske J.K."/>
            <person name="Solomon K.V."/>
            <person name="De Groot R."/>
            <person name="Kuo A."/>
            <person name="Mondo S.J."/>
            <person name="Salamov A.A."/>
            <person name="Labutti K."/>
            <person name="Zhao Z."/>
            <person name="Chiniquy J."/>
            <person name="Barry K."/>
            <person name="Brewer H.M."/>
            <person name="Purvine S.O."/>
            <person name="Wright A.T."/>
            <person name="Boxma B."/>
            <person name="Van Alen T."/>
            <person name="Hackstein J.H."/>
            <person name="Baker S.E."/>
            <person name="Grigoriev I.V."/>
            <person name="O'Malley M.A."/>
        </authorList>
    </citation>
    <scope>NUCLEOTIDE SEQUENCE [LARGE SCALE GENOMIC DNA]</scope>
    <source>
        <strain evidence="2 3">G1</strain>
    </source>
</reference>
<comment type="caution">
    <text evidence="2">The sequence shown here is derived from an EMBL/GenBank/DDBJ whole genome shotgun (WGS) entry which is preliminary data.</text>
</comment>
<feature type="domain" description="AB hydrolase-1" evidence="1">
    <location>
        <begin position="45"/>
        <end position="163"/>
    </location>
</feature>
<evidence type="ECO:0000313" key="2">
    <source>
        <dbReference type="EMBL" id="ORX97694.1"/>
    </source>
</evidence>
<evidence type="ECO:0000259" key="1">
    <source>
        <dbReference type="Pfam" id="PF00561"/>
    </source>
</evidence>
<dbReference type="SUPFAM" id="SSF53474">
    <property type="entry name" value="alpha/beta-Hydrolases"/>
    <property type="match status" value="1"/>
</dbReference>
<dbReference type="PANTHER" id="PTHR11614">
    <property type="entry name" value="PHOSPHOLIPASE-RELATED"/>
    <property type="match status" value="1"/>
</dbReference>
<proteinExistence type="predicted"/>
<dbReference type="InterPro" id="IPR000073">
    <property type="entry name" value="AB_hydrolase_1"/>
</dbReference>